<reference evidence="1" key="1">
    <citation type="submission" date="2015-07" db="EMBL/GenBank/DDBJ databases">
        <title>Adaptation to a free-living lifestyle via gene acquisitions in the diplomonad Trepomonas sp. PC1.</title>
        <authorList>
            <person name="Xu F."/>
            <person name="Jerlstrom-Hultqvist J."/>
            <person name="Kolisko M."/>
            <person name="Simpson A.G.B."/>
            <person name="Roger A.J."/>
            <person name="Svard S.G."/>
            <person name="Andersson J.O."/>
        </authorList>
    </citation>
    <scope>NUCLEOTIDE SEQUENCE</scope>
    <source>
        <strain evidence="1">PC1</strain>
    </source>
</reference>
<dbReference type="InterPro" id="IPR032675">
    <property type="entry name" value="LRR_dom_sf"/>
</dbReference>
<gene>
    <name evidence="1" type="ORF">TPC1_15912</name>
</gene>
<protein>
    <submittedName>
        <fullName evidence="1">Leucine rich repeats-containing protein</fullName>
    </submittedName>
</protein>
<dbReference type="Gene3D" id="3.80.10.10">
    <property type="entry name" value="Ribonuclease Inhibitor"/>
    <property type="match status" value="1"/>
</dbReference>
<accession>A0A146K5S3</accession>
<dbReference type="EMBL" id="GDID01004384">
    <property type="protein sequence ID" value="JAP92222.1"/>
    <property type="molecule type" value="Transcribed_RNA"/>
</dbReference>
<dbReference type="Pfam" id="PF13306">
    <property type="entry name" value="LRR_5"/>
    <property type="match status" value="1"/>
</dbReference>
<dbReference type="InterPro" id="IPR026906">
    <property type="entry name" value="LRR_5"/>
</dbReference>
<proteinExistence type="predicted"/>
<evidence type="ECO:0000313" key="1">
    <source>
        <dbReference type="EMBL" id="JAP92222.1"/>
    </source>
</evidence>
<name>A0A146K5S3_9EUKA</name>
<dbReference type="AlphaFoldDB" id="A0A146K5S3"/>
<feature type="non-terminal residue" evidence="1">
    <location>
        <position position="179"/>
    </location>
</feature>
<feature type="non-terminal residue" evidence="1">
    <location>
        <position position="1"/>
    </location>
</feature>
<organism evidence="1">
    <name type="scientific">Trepomonas sp. PC1</name>
    <dbReference type="NCBI Taxonomy" id="1076344"/>
    <lineage>
        <taxon>Eukaryota</taxon>
        <taxon>Metamonada</taxon>
        <taxon>Diplomonadida</taxon>
        <taxon>Hexamitidae</taxon>
        <taxon>Hexamitinae</taxon>
        <taxon>Trepomonas</taxon>
    </lineage>
</organism>
<sequence>RCLILKEMNSQVSYDHSNGFNYIIAPFLEAVSVEEQFRETAVKEVFMPLVREVTESGFCESQLESLHLPSLQKANFCSFSCNSFVSINLSSLKTLDQNCSFTNCQNLKLFIALKLQNISEYCFYDCSNLETVLTPKAMIYNGAFYFCPEIKTVLALKGDFWCDCRHCPHCNGTLQQCIE</sequence>